<evidence type="ECO:0000313" key="3">
    <source>
        <dbReference type="EMBL" id="ANB75594.1"/>
    </source>
</evidence>
<evidence type="ECO:0000259" key="2">
    <source>
        <dbReference type="Pfam" id="PF00171"/>
    </source>
</evidence>
<feature type="domain" description="Aldehyde dehydrogenase" evidence="2">
    <location>
        <begin position="3"/>
        <end position="91"/>
    </location>
</feature>
<gene>
    <name evidence="3" type="ORF">AYM40_24940</name>
</gene>
<evidence type="ECO:0000313" key="4">
    <source>
        <dbReference type="Proteomes" id="UP000076852"/>
    </source>
</evidence>
<dbReference type="STRING" id="1804984.AYM40_24940"/>
<dbReference type="KEGG" id="buz:AYM40_24940"/>
<dbReference type="InterPro" id="IPR016161">
    <property type="entry name" value="Ald_DH/histidinol_DH"/>
</dbReference>
<evidence type="ECO:0000256" key="1">
    <source>
        <dbReference type="ARBA" id="ARBA00023002"/>
    </source>
</evidence>
<organism evidence="3 4">
    <name type="scientific">Paraburkholderia phytofirmans OLGA172</name>
    <dbReference type="NCBI Taxonomy" id="1417228"/>
    <lineage>
        <taxon>Bacteria</taxon>
        <taxon>Pseudomonadati</taxon>
        <taxon>Pseudomonadota</taxon>
        <taxon>Betaproteobacteria</taxon>
        <taxon>Burkholderiales</taxon>
        <taxon>Burkholderiaceae</taxon>
        <taxon>Paraburkholderia</taxon>
    </lineage>
</organism>
<proteinExistence type="predicted"/>
<dbReference type="InterPro" id="IPR015590">
    <property type="entry name" value="Aldehyde_DH_dom"/>
</dbReference>
<dbReference type="SUPFAM" id="SSF53720">
    <property type="entry name" value="ALDH-like"/>
    <property type="match status" value="1"/>
</dbReference>
<dbReference type="InterPro" id="IPR016163">
    <property type="entry name" value="Ald_DH_C"/>
</dbReference>
<dbReference type="PANTHER" id="PTHR11699">
    <property type="entry name" value="ALDEHYDE DEHYDROGENASE-RELATED"/>
    <property type="match status" value="1"/>
</dbReference>
<protein>
    <recommendedName>
        <fullName evidence="2">Aldehyde dehydrogenase domain-containing protein</fullName>
    </recommendedName>
</protein>
<keyword evidence="1" id="KW-0560">Oxidoreductase</keyword>
<dbReference type="Pfam" id="PF00171">
    <property type="entry name" value="Aldedh"/>
    <property type="match status" value="1"/>
</dbReference>
<accession>A0A160FS20</accession>
<dbReference type="Gene3D" id="3.40.309.10">
    <property type="entry name" value="Aldehyde Dehydrogenase, Chain A, domain 2"/>
    <property type="match status" value="1"/>
</dbReference>
<dbReference type="GO" id="GO:0016620">
    <property type="term" value="F:oxidoreductase activity, acting on the aldehyde or oxo group of donors, NAD or NADP as acceptor"/>
    <property type="evidence" value="ECO:0007669"/>
    <property type="project" value="InterPro"/>
</dbReference>
<dbReference type="Proteomes" id="UP000076852">
    <property type="component" value="Chromosome 2"/>
</dbReference>
<dbReference type="InterPro" id="IPR016162">
    <property type="entry name" value="Ald_DH_N"/>
</dbReference>
<sequence>MAPSLPSCCFHDIEEGVRRRQQSAIRLVSYVFTGSLRTATHVSNAIEAGTVNINYFGISLPETPFGGIKDSGAGIEGGSETFDGYLTTKFITHR</sequence>
<keyword evidence="4" id="KW-1185">Reference proteome</keyword>
<dbReference type="EMBL" id="CP014579">
    <property type="protein sequence ID" value="ANB75594.1"/>
    <property type="molecule type" value="Genomic_DNA"/>
</dbReference>
<name>A0A160FS20_9BURK</name>
<dbReference type="Gene3D" id="3.40.605.10">
    <property type="entry name" value="Aldehyde Dehydrogenase, Chain A, domain 1"/>
    <property type="match status" value="1"/>
</dbReference>
<dbReference type="AlphaFoldDB" id="A0A160FS20"/>
<reference evidence="3 4" key="1">
    <citation type="journal article" date="2016" name="Gene">
        <title>PacBio SMRT assembly of a complex multi-replicon genome reveals chlorocatechol degradative operon in a region of genome plasticity.</title>
        <authorList>
            <person name="Ricker N."/>
            <person name="Shen S.Y."/>
            <person name="Goordial J."/>
            <person name="Jin S."/>
            <person name="Fulthorpe R.R."/>
        </authorList>
    </citation>
    <scope>NUCLEOTIDE SEQUENCE [LARGE SCALE GENOMIC DNA]</scope>
    <source>
        <strain evidence="3 4">OLGA172</strain>
    </source>
</reference>